<evidence type="ECO:0000313" key="5">
    <source>
        <dbReference type="Proteomes" id="UP000228964"/>
    </source>
</evidence>
<feature type="domain" description="Membrane insertase YidC/Oxa/ALB C-terminal" evidence="3">
    <location>
        <begin position="23"/>
        <end position="63"/>
    </location>
</feature>
<dbReference type="Proteomes" id="UP000228964">
    <property type="component" value="Unassembled WGS sequence"/>
</dbReference>
<dbReference type="GO" id="GO:0016020">
    <property type="term" value="C:membrane"/>
    <property type="evidence" value="ECO:0007669"/>
    <property type="project" value="UniProtKB-SubCell"/>
</dbReference>
<dbReference type="InterPro" id="IPR028055">
    <property type="entry name" value="YidC/Oxa/ALB_C"/>
</dbReference>
<feature type="transmembrane region" description="Helical" evidence="2">
    <location>
        <begin position="21"/>
        <end position="39"/>
    </location>
</feature>
<protein>
    <recommendedName>
        <fullName evidence="3">Membrane insertase YidC/Oxa/ALB C-terminal domain-containing protein</fullName>
    </recommendedName>
</protein>
<keyword evidence="2" id="KW-1133">Transmembrane helix</keyword>
<keyword evidence="1 2" id="KW-0812">Transmembrane</keyword>
<comment type="similarity">
    <text evidence="1">Belongs to the OXA1/ALB3/YidC family.</text>
</comment>
<feature type="non-terminal residue" evidence="4">
    <location>
        <position position="1"/>
    </location>
</feature>
<accession>A0A2M6WSA6</accession>
<dbReference type="Pfam" id="PF02096">
    <property type="entry name" value="60KD_IMP"/>
    <property type="match status" value="1"/>
</dbReference>
<dbReference type="EMBL" id="PFAO01000002">
    <property type="protein sequence ID" value="PIT95645.1"/>
    <property type="molecule type" value="Genomic_DNA"/>
</dbReference>
<gene>
    <name evidence="4" type="ORF">COT96_00080</name>
</gene>
<name>A0A2M6WSA6_9BACT</name>
<proteinExistence type="inferred from homology"/>
<evidence type="ECO:0000259" key="3">
    <source>
        <dbReference type="Pfam" id="PF02096"/>
    </source>
</evidence>
<keyword evidence="2" id="KW-0472">Membrane</keyword>
<dbReference type="AlphaFoldDB" id="A0A2M6WSA6"/>
<comment type="subcellular location">
    <subcellularLocation>
        <location evidence="1">Membrane</location>
        <topology evidence="1">Multi-pass membrane protein</topology>
    </subcellularLocation>
</comment>
<comment type="caution">
    <text evidence="4">The sequence shown here is derived from an EMBL/GenBank/DDBJ whole genome shotgun (WGS) entry which is preliminary data.</text>
</comment>
<reference evidence="5" key="1">
    <citation type="submission" date="2017-09" db="EMBL/GenBank/DDBJ databases">
        <title>Depth-based differentiation of microbial function through sediment-hosted aquifers and enrichment of novel symbionts in the deep terrestrial subsurface.</title>
        <authorList>
            <person name="Probst A.J."/>
            <person name="Ladd B."/>
            <person name="Jarett J.K."/>
            <person name="Geller-Mcgrath D.E."/>
            <person name="Sieber C.M.K."/>
            <person name="Emerson J.B."/>
            <person name="Anantharaman K."/>
            <person name="Thomas B.C."/>
            <person name="Malmstrom R."/>
            <person name="Stieglmeier M."/>
            <person name="Klingl A."/>
            <person name="Woyke T."/>
            <person name="Ryan C.M."/>
            <person name="Banfield J.F."/>
        </authorList>
    </citation>
    <scope>NUCLEOTIDE SEQUENCE [LARGE SCALE GENOMIC DNA]</scope>
</reference>
<evidence type="ECO:0000256" key="2">
    <source>
        <dbReference type="SAM" id="Phobius"/>
    </source>
</evidence>
<organism evidence="4 5">
    <name type="scientific">Candidatus Falkowbacteria bacterium CG10_big_fil_rev_8_21_14_0_10_38_22</name>
    <dbReference type="NCBI Taxonomy" id="1974564"/>
    <lineage>
        <taxon>Bacteria</taxon>
        <taxon>Candidatus Falkowiibacteriota</taxon>
    </lineage>
</organism>
<evidence type="ECO:0000313" key="4">
    <source>
        <dbReference type="EMBL" id="PIT95645.1"/>
    </source>
</evidence>
<sequence length="71" mass="8431">QPVGLVKTPEKTDQITSFSNLFQKQMLYFFPIFTVFILWKLPAAIAIYWITTSLFSLVQQYFFFKPRSEKT</sequence>
<evidence type="ECO:0000256" key="1">
    <source>
        <dbReference type="RuleBase" id="RU003945"/>
    </source>
</evidence>